<evidence type="ECO:0000256" key="4">
    <source>
        <dbReference type="ARBA" id="ARBA00022490"/>
    </source>
</evidence>
<keyword evidence="4" id="KW-0963">Cytoplasm</keyword>
<feature type="region of interest" description="Disordered" evidence="6">
    <location>
        <begin position="1"/>
        <end position="37"/>
    </location>
</feature>
<evidence type="ECO:0000313" key="9">
    <source>
        <dbReference type="Proteomes" id="UP000515135"/>
    </source>
</evidence>
<feature type="domain" description="NAA35-like TPR repeats" evidence="8">
    <location>
        <begin position="361"/>
        <end position="743"/>
    </location>
</feature>
<evidence type="ECO:0000256" key="3">
    <source>
        <dbReference type="ARBA" id="ARBA00013618"/>
    </source>
</evidence>
<dbReference type="AlphaFoldDB" id="A0A6P4XV68"/>
<accession>A0A6P4XV68</accession>
<feature type="compositionally biased region" description="Basic residues" evidence="6">
    <location>
        <begin position="579"/>
        <end position="592"/>
    </location>
</feature>
<dbReference type="InterPro" id="IPR057982">
    <property type="entry name" value="TPR_NAA35"/>
</dbReference>
<proteinExistence type="inferred from homology"/>
<dbReference type="PANTHER" id="PTHR21373:SF0">
    <property type="entry name" value="N-ALPHA-ACETYLTRANSFERASE 35, NATC AUXILIARY SUBUNIT"/>
    <property type="match status" value="1"/>
</dbReference>
<dbReference type="KEGG" id="bbel:109462409"/>
<gene>
    <name evidence="10 11 12 13" type="primary">LOC109462409</name>
</gene>
<evidence type="ECO:0000256" key="2">
    <source>
        <dbReference type="ARBA" id="ARBA00006289"/>
    </source>
</evidence>
<evidence type="ECO:0000259" key="7">
    <source>
        <dbReference type="Pfam" id="PF04112"/>
    </source>
</evidence>
<feature type="compositionally biased region" description="Acidic residues" evidence="6">
    <location>
        <begin position="1"/>
        <end position="11"/>
    </location>
</feature>
<evidence type="ECO:0000256" key="5">
    <source>
        <dbReference type="ARBA" id="ARBA00030494"/>
    </source>
</evidence>
<keyword evidence="9" id="KW-1185">Reference proteome</keyword>
<evidence type="ECO:0000313" key="13">
    <source>
        <dbReference type="RefSeq" id="XP_019614515.1"/>
    </source>
</evidence>
<evidence type="ECO:0000259" key="8">
    <source>
        <dbReference type="Pfam" id="PF25789"/>
    </source>
</evidence>
<dbReference type="RefSeq" id="XP_019614515.1">
    <property type="nucleotide sequence ID" value="XM_019758956.1"/>
</dbReference>
<dbReference type="Pfam" id="PF04112">
    <property type="entry name" value="Mak10"/>
    <property type="match status" value="1"/>
</dbReference>
<comment type="similarity">
    <text evidence="2">Belongs to the MAK10 family.</text>
</comment>
<evidence type="ECO:0000313" key="10">
    <source>
        <dbReference type="RefSeq" id="XP_019614512.1"/>
    </source>
</evidence>
<evidence type="ECO:0000256" key="6">
    <source>
        <dbReference type="SAM" id="MobiDB-lite"/>
    </source>
</evidence>
<dbReference type="RefSeq" id="XP_019614514.1">
    <property type="nucleotide sequence ID" value="XM_019758955.1"/>
</dbReference>
<dbReference type="InterPro" id="IPR057983">
    <property type="entry name" value="NAA35-like_N"/>
</dbReference>
<name>A0A6P4XV68_BRABE</name>
<feature type="domain" description="NAA35-like N-terminal" evidence="7">
    <location>
        <begin position="69"/>
        <end position="211"/>
    </location>
</feature>
<dbReference type="Pfam" id="PF25789">
    <property type="entry name" value="TPR_NAA35"/>
    <property type="match status" value="1"/>
</dbReference>
<reference evidence="10 11" key="1">
    <citation type="submission" date="2025-04" db="UniProtKB">
        <authorList>
            <consortium name="RefSeq"/>
        </authorList>
    </citation>
    <scope>IDENTIFICATION</scope>
    <source>
        <tissue evidence="10 11">Gonad</tissue>
    </source>
</reference>
<dbReference type="InterPro" id="IPR007244">
    <property type="entry name" value="Naa35_N"/>
</dbReference>
<dbReference type="GeneID" id="109462409"/>
<comment type="subcellular location">
    <subcellularLocation>
        <location evidence="1">Cytoplasm</location>
    </subcellularLocation>
</comment>
<dbReference type="RefSeq" id="XP_019614512.1">
    <property type="nucleotide sequence ID" value="XM_019758953.1"/>
</dbReference>
<sequence length="746" mass="85225">MAAENVMDDSVLDSTGEVDPPASVERSTTDNNVVPIPPPAVLHTQPEVRYNWTDITQDFLTSCEELELGELMHDANFGLFEAMSAIEMMDPKMDAGMLGNRGDREVLNFQQAIQRETVKLKDLTAPELIGIIDTMLSSMVTWLEGHSLAQTVFTCLYLHDPEQVEDRCMRAVALGALKLVDLIKNNVNRASVFEEEDFQTMTYGFKLACNVTDVRVTGMLREVEDEINRKVKSTRCKQGEERDPQTELEHQQNVALQARMKFCRLLLTALIAFNKPQCSGVTDGKRLLLQAGELLEVMKNTIHHGVHPDETATPDFPIIMGFEPLVNQRLLPPTFPRYTKIVGREAAMEYFQGLLIRLGQVCEVVNISSIHTVLDFFIEFSKASPCVLSRSLLQVLAVSTDRKVFGTLPFREALREAVRAFNYPPALIPRSYVFNNPQAKEYVDAFLSRAVRPFSNLLQIHGHNRARQRDKLGHILEDLSSLQDEADKVDAALHSMMIKVDPQRQHLACFGTWVLYHILRIMIQYLLSGLELELYSTHEYQYVFWYLYEFLYGWLLSTLSRAEAMYQEHDAYMEQQKGGSKKKSKKKKKGRPPSKEIVLGQAEQSLCGGYYKAIQGFYLDERLKKPVFEFDNEQVRYEHRFAPFASIVTPPLVPYSQFQDMVALEKFSPPLQPADFYVQACKCFQQAKNIYESFPNQTKEVQTLCKIAKTNFVVVKLLLGGHKRESKSPPEWDFTEHNTFPIIRLT</sequence>
<evidence type="ECO:0000313" key="11">
    <source>
        <dbReference type="RefSeq" id="XP_019614513.1"/>
    </source>
</evidence>
<dbReference type="PANTHER" id="PTHR21373">
    <property type="entry name" value="GLUCOSE REPRESSIBLE PROTEIN MAK10"/>
    <property type="match status" value="1"/>
</dbReference>
<dbReference type="OrthoDB" id="269405at2759"/>
<protein>
    <recommendedName>
        <fullName evidence="3">N-alpha-acetyltransferase 35, NatC auxiliary subunit</fullName>
    </recommendedName>
    <alternativeName>
        <fullName evidence="5">Protein MAK10 homolog</fullName>
    </alternativeName>
</protein>
<evidence type="ECO:0000256" key="1">
    <source>
        <dbReference type="ARBA" id="ARBA00004496"/>
    </source>
</evidence>
<feature type="region of interest" description="Disordered" evidence="6">
    <location>
        <begin position="575"/>
        <end position="595"/>
    </location>
</feature>
<dbReference type="Proteomes" id="UP000515135">
    <property type="component" value="Unplaced"/>
</dbReference>
<dbReference type="GO" id="GO:0031417">
    <property type="term" value="C:NatC complex"/>
    <property type="evidence" value="ECO:0007669"/>
    <property type="project" value="InterPro"/>
</dbReference>
<dbReference type="RefSeq" id="XP_019614513.1">
    <property type="nucleotide sequence ID" value="XM_019758954.1"/>
</dbReference>
<evidence type="ECO:0000313" key="12">
    <source>
        <dbReference type="RefSeq" id="XP_019614514.1"/>
    </source>
</evidence>
<organism evidence="9 12">
    <name type="scientific">Branchiostoma belcheri</name>
    <name type="common">Amphioxus</name>
    <dbReference type="NCBI Taxonomy" id="7741"/>
    <lineage>
        <taxon>Eukaryota</taxon>
        <taxon>Metazoa</taxon>
        <taxon>Chordata</taxon>
        <taxon>Cephalochordata</taxon>
        <taxon>Leptocardii</taxon>
        <taxon>Amphioxiformes</taxon>
        <taxon>Branchiostomatidae</taxon>
        <taxon>Branchiostoma</taxon>
    </lineage>
</organism>